<name>A0A6A0H9H9_HYAAZ</name>
<gene>
    <name evidence="2" type="ORF">HAZT_HAZT007624</name>
</gene>
<comment type="caution">
    <text evidence="2">The sequence shown here is derived from an EMBL/GenBank/DDBJ whole genome shotgun (WGS) entry which is preliminary data.</text>
</comment>
<accession>A0A6A0H9H9</accession>
<dbReference type="Proteomes" id="UP000711488">
    <property type="component" value="Unassembled WGS sequence"/>
</dbReference>
<organism evidence="2">
    <name type="scientific">Hyalella azteca</name>
    <name type="common">Amphipod</name>
    <dbReference type="NCBI Taxonomy" id="294128"/>
    <lineage>
        <taxon>Eukaryota</taxon>
        <taxon>Metazoa</taxon>
        <taxon>Ecdysozoa</taxon>
        <taxon>Arthropoda</taxon>
        <taxon>Crustacea</taxon>
        <taxon>Multicrustacea</taxon>
        <taxon>Malacostraca</taxon>
        <taxon>Eumalacostraca</taxon>
        <taxon>Peracarida</taxon>
        <taxon>Amphipoda</taxon>
        <taxon>Senticaudata</taxon>
        <taxon>Talitrida</taxon>
        <taxon>Talitroidea</taxon>
        <taxon>Hyalellidae</taxon>
        <taxon>Hyalella</taxon>
    </lineage>
</organism>
<dbReference type="EMBL" id="JQDR03003758">
    <property type="protein sequence ID" value="KAA0202362.1"/>
    <property type="molecule type" value="Genomic_DNA"/>
</dbReference>
<feature type="compositionally biased region" description="Pro residues" evidence="1">
    <location>
        <begin position="59"/>
        <end position="70"/>
    </location>
</feature>
<reference evidence="2" key="1">
    <citation type="submission" date="2014-08" db="EMBL/GenBank/DDBJ databases">
        <authorList>
            <person name="Murali S."/>
            <person name="Richards S."/>
            <person name="Bandaranaike D."/>
            <person name="Bellair M."/>
            <person name="Blankenburg K."/>
            <person name="Chao H."/>
            <person name="Dinh H."/>
            <person name="Doddapaneni H."/>
            <person name="Dugan-Rocha S."/>
            <person name="Elkadiri S."/>
            <person name="Gnanaolivu R."/>
            <person name="Hughes D."/>
            <person name="Lee S."/>
            <person name="Li M."/>
            <person name="Ming W."/>
            <person name="Munidasa M."/>
            <person name="Muniz J."/>
            <person name="Nguyen L."/>
            <person name="Osuji N."/>
            <person name="Pu L.-L."/>
            <person name="Puazo M."/>
            <person name="Skinner E."/>
            <person name="Qu C."/>
            <person name="Quiroz J."/>
            <person name="Raj R."/>
            <person name="Weissenberger G."/>
            <person name="Xin Y."/>
            <person name="Zou X."/>
            <person name="Han Y."/>
            <person name="Worley K."/>
            <person name="Muzny D."/>
            <person name="Gibbs R."/>
        </authorList>
    </citation>
    <scope>NUCLEOTIDE SEQUENCE</scope>
    <source>
        <strain evidence="2">HAZT.00-mixed</strain>
        <tissue evidence="2">Whole organism</tissue>
    </source>
</reference>
<evidence type="ECO:0000256" key="1">
    <source>
        <dbReference type="SAM" id="MobiDB-lite"/>
    </source>
</evidence>
<reference evidence="2" key="2">
    <citation type="journal article" date="2018" name="Environ. Sci. Technol.">
        <title>The Toxicogenome of Hyalella azteca: A Model for Sediment Ecotoxicology and Evolutionary Toxicology.</title>
        <authorList>
            <person name="Poynton H.C."/>
            <person name="Hasenbein S."/>
            <person name="Benoit J.B."/>
            <person name="Sepulveda M.S."/>
            <person name="Poelchau M.F."/>
            <person name="Hughes D.S.T."/>
            <person name="Murali S.C."/>
            <person name="Chen S."/>
            <person name="Glastad K.M."/>
            <person name="Goodisman M.A.D."/>
            <person name="Werren J.H."/>
            <person name="Vineis J.H."/>
            <person name="Bowen J.L."/>
            <person name="Friedrich M."/>
            <person name="Jones J."/>
            <person name="Robertson H.M."/>
            <person name="Feyereisen R."/>
            <person name="Mechler-Hickson A."/>
            <person name="Mathers N."/>
            <person name="Lee C.E."/>
            <person name="Colbourne J.K."/>
            <person name="Biales A."/>
            <person name="Johnston J.S."/>
            <person name="Wellborn G.A."/>
            <person name="Rosendale A.J."/>
            <person name="Cridge A.G."/>
            <person name="Munoz-Torres M.C."/>
            <person name="Bain P.A."/>
            <person name="Manny A.R."/>
            <person name="Major K.M."/>
            <person name="Lambert F.N."/>
            <person name="Vulpe C.D."/>
            <person name="Tuck P."/>
            <person name="Blalock B.J."/>
            <person name="Lin Y.Y."/>
            <person name="Smith M.E."/>
            <person name="Ochoa-Acuna H."/>
            <person name="Chen M.M."/>
            <person name="Childers C.P."/>
            <person name="Qu J."/>
            <person name="Dugan S."/>
            <person name="Lee S.L."/>
            <person name="Chao H."/>
            <person name="Dinh H."/>
            <person name="Han Y."/>
            <person name="Doddapaneni H."/>
            <person name="Worley K.C."/>
            <person name="Muzny D.M."/>
            <person name="Gibbs R.A."/>
            <person name="Richards S."/>
        </authorList>
    </citation>
    <scope>NUCLEOTIDE SEQUENCE</scope>
    <source>
        <strain evidence="2">HAZT.00-mixed</strain>
        <tissue evidence="2">Whole organism</tissue>
    </source>
</reference>
<proteinExistence type="predicted"/>
<reference evidence="2" key="3">
    <citation type="submission" date="2019-06" db="EMBL/GenBank/DDBJ databases">
        <authorList>
            <person name="Poynton C."/>
            <person name="Hasenbein S."/>
            <person name="Benoit J.B."/>
            <person name="Sepulveda M.S."/>
            <person name="Poelchau M.F."/>
            <person name="Murali S.C."/>
            <person name="Chen S."/>
            <person name="Glastad K.M."/>
            <person name="Werren J.H."/>
            <person name="Vineis J.H."/>
            <person name="Bowen J.L."/>
            <person name="Friedrich M."/>
            <person name="Jones J."/>
            <person name="Robertson H.M."/>
            <person name="Feyereisen R."/>
            <person name="Mechler-Hickson A."/>
            <person name="Mathers N."/>
            <person name="Lee C.E."/>
            <person name="Colbourne J.K."/>
            <person name="Biales A."/>
            <person name="Johnston J.S."/>
            <person name="Wellborn G.A."/>
            <person name="Rosendale A.J."/>
            <person name="Cridge A.G."/>
            <person name="Munoz-Torres M.C."/>
            <person name="Bain P.A."/>
            <person name="Manny A.R."/>
            <person name="Major K.M."/>
            <person name="Lambert F.N."/>
            <person name="Vulpe C.D."/>
            <person name="Tuck P."/>
            <person name="Blalock B.J."/>
            <person name="Lin Y.-Y."/>
            <person name="Smith M.E."/>
            <person name="Ochoa-Acuna H."/>
            <person name="Chen M.-J.M."/>
            <person name="Childers C.P."/>
            <person name="Qu J."/>
            <person name="Dugan S."/>
            <person name="Lee S.L."/>
            <person name="Chao H."/>
            <person name="Dinh H."/>
            <person name="Han Y."/>
            <person name="Doddapaneni H."/>
            <person name="Worley K.C."/>
            <person name="Muzny D.M."/>
            <person name="Gibbs R.A."/>
            <person name="Richards S."/>
        </authorList>
    </citation>
    <scope>NUCLEOTIDE SEQUENCE</scope>
    <source>
        <strain evidence="2">HAZT.00-mixed</strain>
        <tissue evidence="2">Whole organism</tissue>
    </source>
</reference>
<dbReference type="AlphaFoldDB" id="A0A6A0H9H9"/>
<feature type="compositionally biased region" description="Polar residues" evidence="1">
    <location>
        <begin position="18"/>
        <end position="28"/>
    </location>
</feature>
<evidence type="ECO:0000313" key="2">
    <source>
        <dbReference type="EMBL" id="KAA0202362.1"/>
    </source>
</evidence>
<feature type="region of interest" description="Disordered" evidence="1">
    <location>
        <begin position="1"/>
        <end position="73"/>
    </location>
</feature>
<protein>
    <submittedName>
        <fullName evidence="2">Uncharacterized protein</fullName>
    </submittedName>
</protein>
<sequence>MIPSNNQHHSPTRHYPTHNPNAPNNHQHSPTRHYSSHTLANASHAGSGGQHSPTHHYAPPVPVGPPPHQLPPHYQSQLETAFFMRGHDGPGGPMDNMVDLNGGDHSGSGVGAGGPGMESGDMYLYGVPHHGPRLSPAPFPTHPHYNNRPGPDVYEFEYEEPHFT</sequence>